<keyword evidence="5 9" id="KW-1133">Transmembrane helix</keyword>
<keyword evidence="4 9" id="KW-0812">Transmembrane</keyword>
<dbReference type="PANTHER" id="PTHR33281:SF19">
    <property type="entry name" value="VOLTAGE-DEPENDENT ANION CHANNEL-FORMING PROTEIN YNEE"/>
    <property type="match status" value="1"/>
</dbReference>
<gene>
    <name evidence="10" type="ORF">G7087_12725</name>
</gene>
<comment type="subcellular location">
    <subcellularLocation>
        <location evidence="1">Cell membrane</location>
        <topology evidence="1">Multi-pass membrane protein</topology>
    </subcellularLocation>
</comment>
<dbReference type="RefSeq" id="WP_009858901.1">
    <property type="nucleotide sequence ID" value="NZ_JAAOCD010000005.1"/>
</dbReference>
<organism evidence="10 11">
    <name type="scientific">Rubrivivax benzoatilyticus</name>
    <dbReference type="NCBI Taxonomy" id="316997"/>
    <lineage>
        <taxon>Bacteria</taxon>
        <taxon>Pseudomonadati</taxon>
        <taxon>Pseudomonadota</taxon>
        <taxon>Betaproteobacteria</taxon>
        <taxon>Burkholderiales</taxon>
        <taxon>Sphaerotilaceae</taxon>
        <taxon>Rubrivivax</taxon>
    </lineage>
</organism>
<sequence length="313" mass="34665">MILRERPVGPRLFFVLRGSILHRILVPLAGTTLTAVVVTLLHGELLHHKITVTTIPFSLIGIALAIFLGFRNSAAYDRYWEARKLWGDVVHRSRSLARQARCLVRGAVPAQASLGLDDLRVRIVWRTVALAHALRHHLRDTKPEPELARFLTPAEWAGLQAASNGPEYLLQRLGDDLRRGLDEGALDSIVACEMDQTLAAFAAAFAGCERIKGTPIPFAYSLLLHRTAYLYCFLLPFGLIDALGFVTPLVVAFVAYTFFGLDAVGDEIENPFGHGYNDLPLDAICRTIEIGLRESLGDEGIPPPLQPVDFWLR</sequence>
<evidence type="ECO:0000256" key="1">
    <source>
        <dbReference type="ARBA" id="ARBA00004651"/>
    </source>
</evidence>
<evidence type="ECO:0000313" key="10">
    <source>
        <dbReference type="EMBL" id="NHK99243.1"/>
    </source>
</evidence>
<name>A0ABX0HXB3_9BURK</name>
<dbReference type="PANTHER" id="PTHR33281">
    <property type="entry name" value="UPF0187 PROTEIN YNEE"/>
    <property type="match status" value="1"/>
</dbReference>
<evidence type="ECO:0000256" key="2">
    <source>
        <dbReference type="ARBA" id="ARBA00022448"/>
    </source>
</evidence>
<evidence type="ECO:0000313" key="11">
    <source>
        <dbReference type="Proteomes" id="UP000802098"/>
    </source>
</evidence>
<keyword evidence="6" id="KW-0406">Ion transport</keyword>
<comment type="similarity">
    <text evidence="8">Belongs to the anion channel-forming bestrophin (TC 1.A.46) family.</text>
</comment>
<dbReference type="Pfam" id="PF25539">
    <property type="entry name" value="Bestrophin_2"/>
    <property type="match status" value="1"/>
</dbReference>
<evidence type="ECO:0000256" key="7">
    <source>
        <dbReference type="ARBA" id="ARBA00023136"/>
    </source>
</evidence>
<keyword evidence="2" id="KW-0813">Transport</keyword>
<evidence type="ECO:0000256" key="9">
    <source>
        <dbReference type="SAM" id="Phobius"/>
    </source>
</evidence>
<keyword evidence="3" id="KW-1003">Cell membrane</keyword>
<dbReference type="EMBL" id="JAAOCD010000005">
    <property type="protein sequence ID" value="NHK99243.1"/>
    <property type="molecule type" value="Genomic_DNA"/>
</dbReference>
<comment type="caution">
    <text evidence="10">The sequence shown here is derived from an EMBL/GenBank/DDBJ whole genome shotgun (WGS) entry which is preliminary data.</text>
</comment>
<accession>A0ABX0HXB3</accession>
<evidence type="ECO:0000256" key="5">
    <source>
        <dbReference type="ARBA" id="ARBA00022989"/>
    </source>
</evidence>
<evidence type="ECO:0000256" key="8">
    <source>
        <dbReference type="ARBA" id="ARBA00034708"/>
    </source>
</evidence>
<keyword evidence="11" id="KW-1185">Reference proteome</keyword>
<protein>
    <submittedName>
        <fullName evidence="10">Bestrophin</fullName>
    </submittedName>
</protein>
<evidence type="ECO:0000256" key="3">
    <source>
        <dbReference type="ARBA" id="ARBA00022475"/>
    </source>
</evidence>
<feature type="transmembrane region" description="Helical" evidence="9">
    <location>
        <begin position="53"/>
        <end position="70"/>
    </location>
</feature>
<reference evidence="10 11" key="1">
    <citation type="submission" date="2020-03" db="EMBL/GenBank/DDBJ databases">
        <title>Rubrivivax benzoatilyticus JA2 (sequenced after 10 years sub-culturing).</title>
        <authorList>
            <person name="Gupta D."/>
            <person name="Chintalapati S."/>
            <person name="Chintalapati V.R."/>
        </authorList>
    </citation>
    <scope>NUCLEOTIDE SEQUENCE [LARGE SCALE GENOMIC DNA]</scope>
    <source>
        <strain evidence="10 11">JA2-Mal</strain>
    </source>
</reference>
<feature type="transmembrane region" description="Helical" evidence="9">
    <location>
        <begin position="20"/>
        <end position="41"/>
    </location>
</feature>
<proteinExistence type="inferred from homology"/>
<feature type="transmembrane region" description="Helical" evidence="9">
    <location>
        <begin position="228"/>
        <end position="259"/>
    </location>
</feature>
<keyword evidence="7 9" id="KW-0472">Membrane</keyword>
<evidence type="ECO:0000256" key="4">
    <source>
        <dbReference type="ARBA" id="ARBA00022692"/>
    </source>
</evidence>
<evidence type="ECO:0000256" key="6">
    <source>
        <dbReference type="ARBA" id="ARBA00023065"/>
    </source>
</evidence>
<dbReference type="Proteomes" id="UP000802098">
    <property type="component" value="Unassembled WGS sequence"/>
</dbReference>
<dbReference type="InterPro" id="IPR044669">
    <property type="entry name" value="YneE/VCCN1/2-like"/>
</dbReference>